<proteinExistence type="predicted"/>
<protein>
    <submittedName>
        <fullName evidence="1">Uncharacterized protein</fullName>
    </submittedName>
</protein>
<dbReference type="EMBL" id="JACIEW010000007">
    <property type="protein sequence ID" value="MBB4053153.1"/>
    <property type="molecule type" value="Genomic_DNA"/>
</dbReference>
<gene>
    <name evidence="1" type="ORF">GGR20_002810</name>
</gene>
<accession>A0A7W6IP51</accession>
<comment type="caution">
    <text evidence="1">The sequence shown here is derived from an EMBL/GenBank/DDBJ whole genome shotgun (WGS) entry which is preliminary data.</text>
</comment>
<name>A0A7W6IP51_9HYPH</name>
<evidence type="ECO:0000313" key="2">
    <source>
        <dbReference type="Proteomes" id="UP000547011"/>
    </source>
</evidence>
<dbReference type="RefSeq" id="WP_183311952.1">
    <property type="nucleotide sequence ID" value="NZ_JACIEW010000007.1"/>
</dbReference>
<organism evidence="1 2">
    <name type="scientific">Devosia subaequoris</name>
    <dbReference type="NCBI Taxonomy" id="395930"/>
    <lineage>
        <taxon>Bacteria</taxon>
        <taxon>Pseudomonadati</taxon>
        <taxon>Pseudomonadota</taxon>
        <taxon>Alphaproteobacteria</taxon>
        <taxon>Hyphomicrobiales</taxon>
        <taxon>Devosiaceae</taxon>
        <taxon>Devosia</taxon>
    </lineage>
</organism>
<dbReference type="Proteomes" id="UP000547011">
    <property type="component" value="Unassembled WGS sequence"/>
</dbReference>
<evidence type="ECO:0000313" key="1">
    <source>
        <dbReference type="EMBL" id="MBB4053153.1"/>
    </source>
</evidence>
<dbReference type="AlphaFoldDB" id="A0A7W6IP51"/>
<sequence>MSGMKSDQKEIAVMIRFGAPVLLVLTLCGTAQASSAQCLADRPGVSISFGVTLGDTFSESDQNEFNLMRLRRMGVDATRAEMWGGCIRAFVRTSSGEEMQFFHPQSFERVYM</sequence>
<keyword evidence="2" id="KW-1185">Reference proteome</keyword>
<reference evidence="1 2" key="1">
    <citation type="submission" date="2020-08" db="EMBL/GenBank/DDBJ databases">
        <title>Genomic Encyclopedia of Type Strains, Phase IV (KMG-IV): sequencing the most valuable type-strain genomes for metagenomic binning, comparative biology and taxonomic classification.</title>
        <authorList>
            <person name="Goeker M."/>
        </authorList>
    </citation>
    <scope>NUCLEOTIDE SEQUENCE [LARGE SCALE GENOMIC DNA]</scope>
    <source>
        <strain evidence="1 2">DSM 23447</strain>
    </source>
</reference>